<name>A0A6J4IR63_9ACTN</name>
<keyword evidence="1" id="KW-1133">Transmembrane helix</keyword>
<evidence type="ECO:0000313" key="2">
    <source>
        <dbReference type="EMBL" id="CAA9256713.1"/>
    </source>
</evidence>
<reference evidence="2" key="1">
    <citation type="submission" date="2020-02" db="EMBL/GenBank/DDBJ databases">
        <authorList>
            <person name="Meier V. D."/>
        </authorList>
    </citation>
    <scope>NUCLEOTIDE SEQUENCE</scope>
    <source>
        <strain evidence="2">AVDCRST_MAG20</strain>
    </source>
</reference>
<keyword evidence="1" id="KW-0812">Transmembrane</keyword>
<proteinExistence type="predicted"/>
<organism evidence="2">
    <name type="scientific">uncultured Acidimicrobiales bacterium</name>
    <dbReference type="NCBI Taxonomy" id="310071"/>
    <lineage>
        <taxon>Bacteria</taxon>
        <taxon>Bacillati</taxon>
        <taxon>Actinomycetota</taxon>
        <taxon>Acidimicrobiia</taxon>
        <taxon>Acidimicrobiales</taxon>
        <taxon>environmental samples</taxon>
    </lineage>
</organism>
<sequence length="85" mass="9646">MFKRLLWLVIGIGFGFGMSFWVLRSIRRTADRYRPERVSADLAGAITQLGQDLRAAVAEGRLAMREREDELRADLASRPGARPRT</sequence>
<dbReference type="AlphaFoldDB" id="A0A6J4IR63"/>
<accession>A0A6J4IR63</accession>
<gene>
    <name evidence="2" type="ORF">AVDCRST_MAG20-2420</name>
</gene>
<evidence type="ECO:0000256" key="1">
    <source>
        <dbReference type="SAM" id="Phobius"/>
    </source>
</evidence>
<protein>
    <submittedName>
        <fullName evidence="2">Uncharacterized protein</fullName>
    </submittedName>
</protein>
<dbReference type="EMBL" id="CADCSY010000115">
    <property type="protein sequence ID" value="CAA9256713.1"/>
    <property type="molecule type" value="Genomic_DNA"/>
</dbReference>
<keyword evidence="1" id="KW-0472">Membrane</keyword>
<feature type="transmembrane region" description="Helical" evidence="1">
    <location>
        <begin position="6"/>
        <end position="23"/>
    </location>
</feature>